<keyword evidence="4" id="KW-1185">Reference proteome</keyword>
<reference evidence="3" key="1">
    <citation type="journal article" date="2014" name="Int. J. Syst. Evol. Microbiol.">
        <title>Complete genome sequence of Corynebacterium casei LMG S-19264T (=DSM 44701T), isolated from a smear-ripened cheese.</title>
        <authorList>
            <consortium name="US DOE Joint Genome Institute (JGI-PGF)"/>
            <person name="Walter F."/>
            <person name="Albersmeier A."/>
            <person name="Kalinowski J."/>
            <person name="Ruckert C."/>
        </authorList>
    </citation>
    <scope>NUCLEOTIDE SEQUENCE</scope>
    <source>
        <strain evidence="3">JCM 4122</strain>
    </source>
</reference>
<dbReference type="Proteomes" id="UP000632849">
    <property type="component" value="Unassembled WGS sequence"/>
</dbReference>
<dbReference type="InterPro" id="IPR006015">
    <property type="entry name" value="Universal_stress_UspA"/>
</dbReference>
<comment type="caution">
    <text evidence="3">The sequence shown here is derived from an EMBL/GenBank/DDBJ whole genome shotgun (WGS) entry which is preliminary data.</text>
</comment>
<proteinExistence type="inferred from homology"/>
<dbReference type="PRINTS" id="PR01438">
    <property type="entry name" value="UNVRSLSTRESS"/>
</dbReference>
<protein>
    <recommendedName>
        <fullName evidence="2">UspA domain-containing protein</fullName>
    </recommendedName>
</protein>
<feature type="domain" description="UspA" evidence="2">
    <location>
        <begin position="36"/>
        <end position="166"/>
    </location>
</feature>
<dbReference type="InterPro" id="IPR006016">
    <property type="entry name" value="UspA"/>
</dbReference>
<evidence type="ECO:0000313" key="4">
    <source>
        <dbReference type="Proteomes" id="UP000632849"/>
    </source>
</evidence>
<evidence type="ECO:0000256" key="1">
    <source>
        <dbReference type="ARBA" id="ARBA00008791"/>
    </source>
</evidence>
<dbReference type="AlphaFoldDB" id="A0A919BR40"/>
<sequence>MALPVGPEAERGWKDVYVTGHREVDMPRPEEDAPPRIVVGVDGSPHADKALAWAVRQARLTGARLEVVLAVEVPRTLHEAVRFDPFEGAAKVLDAGIDRAVGPDGGVTVVPKVLARDPANALLDLSEGADLLVVGSRGLGTFEGALLGSVSRRCAQHAPCPVVVIRSDEPEREKGTAPAREG</sequence>
<name>A0A919BR40_STRFL</name>
<dbReference type="InterPro" id="IPR014729">
    <property type="entry name" value="Rossmann-like_a/b/a_fold"/>
</dbReference>
<dbReference type="CDD" id="cd00293">
    <property type="entry name" value="USP-like"/>
    <property type="match status" value="1"/>
</dbReference>
<comment type="similarity">
    <text evidence="1">Belongs to the universal stress protein A family.</text>
</comment>
<dbReference type="Pfam" id="PF00582">
    <property type="entry name" value="Usp"/>
    <property type="match status" value="1"/>
</dbReference>
<dbReference type="Gene3D" id="3.40.50.620">
    <property type="entry name" value="HUPs"/>
    <property type="match status" value="1"/>
</dbReference>
<dbReference type="PANTHER" id="PTHR31964">
    <property type="entry name" value="ADENINE NUCLEOTIDE ALPHA HYDROLASES-LIKE SUPERFAMILY PROTEIN"/>
    <property type="match status" value="1"/>
</dbReference>
<dbReference type="RefSeq" id="WP_308440329.1">
    <property type="nucleotide sequence ID" value="NZ_BNBE01000002.1"/>
</dbReference>
<dbReference type="SUPFAM" id="SSF52402">
    <property type="entry name" value="Adenine nucleotide alpha hydrolases-like"/>
    <property type="match status" value="1"/>
</dbReference>
<reference evidence="3" key="2">
    <citation type="submission" date="2020-09" db="EMBL/GenBank/DDBJ databases">
        <authorList>
            <person name="Sun Q."/>
            <person name="Ohkuma M."/>
        </authorList>
    </citation>
    <scope>NUCLEOTIDE SEQUENCE</scope>
    <source>
        <strain evidence="3">JCM 4122</strain>
    </source>
</reference>
<organism evidence="3 4">
    <name type="scientific">Streptomyces filamentosus</name>
    <name type="common">Streptomyces roseosporus</name>
    <dbReference type="NCBI Taxonomy" id="67294"/>
    <lineage>
        <taxon>Bacteria</taxon>
        <taxon>Bacillati</taxon>
        <taxon>Actinomycetota</taxon>
        <taxon>Actinomycetes</taxon>
        <taxon>Kitasatosporales</taxon>
        <taxon>Streptomycetaceae</taxon>
        <taxon>Streptomyces</taxon>
    </lineage>
</organism>
<dbReference type="PANTHER" id="PTHR31964:SF113">
    <property type="entry name" value="USPA DOMAIN-CONTAINING PROTEIN"/>
    <property type="match status" value="1"/>
</dbReference>
<evidence type="ECO:0000259" key="2">
    <source>
        <dbReference type="Pfam" id="PF00582"/>
    </source>
</evidence>
<evidence type="ECO:0000313" key="3">
    <source>
        <dbReference type="EMBL" id="GHG05953.1"/>
    </source>
</evidence>
<accession>A0A919BR40</accession>
<gene>
    <name evidence="3" type="ORF">GCM10017667_41230</name>
</gene>
<dbReference type="EMBL" id="BNBE01000002">
    <property type="protein sequence ID" value="GHG05953.1"/>
    <property type="molecule type" value="Genomic_DNA"/>
</dbReference>